<accession>M6W989</accession>
<gene>
    <name evidence="1" type="ORF">LEP1GSC133_2047</name>
</gene>
<reference evidence="1 2" key="1">
    <citation type="submission" date="2013-01" db="EMBL/GenBank/DDBJ databases">
        <authorList>
            <person name="Harkins D.M."/>
            <person name="Durkin A.S."/>
            <person name="Brinkac L.M."/>
            <person name="Haft D.H."/>
            <person name="Selengut J.D."/>
            <person name="Sanka R."/>
            <person name="DePew J."/>
            <person name="Purushe J."/>
            <person name="Picardeau M."/>
            <person name="Werts C."/>
            <person name="Goarant C."/>
            <person name="Vinetz J.M."/>
            <person name="Sutton G.G."/>
            <person name="Nierman W.C."/>
            <person name="Fouts D.E."/>
        </authorList>
    </citation>
    <scope>NUCLEOTIDE SEQUENCE [LARGE SCALE GENOMIC DNA]</scope>
    <source>
        <strain evidence="1 2">200901868</strain>
    </source>
</reference>
<organism evidence="1 2">
    <name type="scientific">Leptospira borgpetersenii serovar Pomona str. 200901868</name>
    <dbReference type="NCBI Taxonomy" id="1192866"/>
    <lineage>
        <taxon>Bacteria</taxon>
        <taxon>Pseudomonadati</taxon>
        <taxon>Spirochaetota</taxon>
        <taxon>Spirochaetia</taxon>
        <taxon>Leptospirales</taxon>
        <taxon>Leptospiraceae</taxon>
        <taxon>Leptospira</taxon>
    </lineage>
</organism>
<dbReference type="EMBL" id="AKWF02000090">
    <property type="protein sequence ID" value="EMO61794.1"/>
    <property type="molecule type" value="Genomic_DNA"/>
</dbReference>
<name>M6W989_LEPBO</name>
<sequence length="51" mass="6405">MGKFQMQEQFFRKFWFFDGNTDFTSWFEKSVGFEPDFRTCQRGFEFYFEPC</sequence>
<proteinExistence type="predicted"/>
<dbReference type="STRING" id="1192866.LEP1GSC133_2047"/>
<protein>
    <submittedName>
        <fullName evidence="1">Uncharacterized protein</fullName>
    </submittedName>
</protein>
<comment type="caution">
    <text evidence="1">The sequence shown here is derived from an EMBL/GenBank/DDBJ whole genome shotgun (WGS) entry which is preliminary data.</text>
</comment>
<evidence type="ECO:0000313" key="1">
    <source>
        <dbReference type="EMBL" id="EMO61794.1"/>
    </source>
</evidence>
<dbReference type="Proteomes" id="UP000012159">
    <property type="component" value="Unassembled WGS sequence"/>
</dbReference>
<dbReference type="AlphaFoldDB" id="M6W989"/>
<evidence type="ECO:0000313" key="2">
    <source>
        <dbReference type="Proteomes" id="UP000012159"/>
    </source>
</evidence>